<comment type="caution">
    <text evidence="5">The sequence shown here is derived from an EMBL/GenBank/DDBJ whole genome shotgun (WGS) entry which is preliminary data.</text>
</comment>
<keyword evidence="1" id="KW-0677">Repeat</keyword>
<dbReference type="GO" id="GO:0002758">
    <property type="term" value="P:innate immune response-activating signaling pathway"/>
    <property type="evidence" value="ECO:0007669"/>
    <property type="project" value="UniProtKB-ARBA"/>
</dbReference>
<dbReference type="Proteomes" id="UP001179952">
    <property type="component" value="Unassembled WGS sequence"/>
</dbReference>
<dbReference type="SUPFAM" id="SSF52540">
    <property type="entry name" value="P-loop containing nucleoside triphosphate hydrolases"/>
    <property type="match status" value="1"/>
</dbReference>
<dbReference type="EMBL" id="JAUJYN010000006">
    <property type="protein sequence ID" value="KAK1269577.1"/>
    <property type="molecule type" value="Genomic_DNA"/>
</dbReference>
<dbReference type="InterPro" id="IPR032675">
    <property type="entry name" value="LRR_dom_sf"/>
</dbReference>
<reference evidence="5" key="1">
    <citation type="journal article" date="2023" name="Nat. Commun.">
        <title>Diploid and tetraploid genomes of Acorus and the evolution of monocots.</title>
        <authorList>
            <person name="Ma L."/>
            <person name="Liu K.W."/>
            <person name="Li Z."/>
            <person name="Hsiao Y.Y."/>
            <person name="Qi Y."/>
            <person name="Fu T."/>
            <person name="Tang G.D."/>
            <person name="Zhang D."/>
            <person name="Sun W.H."/>
            <person name="Liu D.K."/>
            <person name="Li Y."/>
            <person name="Chen G.Z."/>
            <person name="Liu X.D."/>
            <person name="Liao X.Y."/>
            <person name="Jiang Y.T."/>
            <person name="Yu X."/>
            <person name="Hao Y."/>
            <person name="Huang J."/>
            <person name="Zhao X.W."/>
            <person name="Ke S."/>
            <person name="Chen Y.Y."/>
            <person name="Wu W.L."/>
            <person name="Hsu J.L."/>
            <person name="Lin Y.F."/>
            <person name="Huang M.D."/>
            <person name="Li C.Y."/>
            <person name="Huang L."/>
            <person name="Wang Z.W."/>
            <person name="Zhao X."/>
            <person name="Zhong W.Y."/>
            <person name="Peng D.H."/>
            <person name="Ahmad S."/>
            <person name="Lan S."/>
            <person name="Zhang J.S."/>
            <person name="Tsai W.C."/>
            <person name="Van de Peer Y."/>
            <person name="Liu Z.J."/>
        </authorList>
    </citation>
    <scope>NUCLEOTIDE SEQUENCE</scope>
    <source>
        <strain evidence="5">SCP</strain>
    </source>
</reference>
<evidence type="ECO:0000313" key="5">
    <source>
        <dbReference type="EMBL" id="KAK1269577.1"/>
    </source>
</evidence>
<dbReference type="SUPFAM" id="SSF52058">
    <property type="entry name" value="L domain-like"/>
    <property type="match status" value="1"/>
</dbReference>
<dbReference type="Pfam" id="PF23559">
    <property type="entry name" value="WHD_DRP"/>
    <property type="match status" value="1"/>
</dbReference>
<dbReference type="InterPro" id="IPR055414">
    <property type="entry name" value="LRR_R13L4/SHOC2-like"/>
</dbReference>
<dbReference type="PANTHER" id="PTHR23155">
    <property type="entry name" value="DISEASE RESISTANCE PROTEIN RP"/>
    <property type="match status" value="1"/>
</dbReference>
<name>A0AAV9AZ74_ACOGR</name>
<organism evidence="5 6">
    <name type="scientific">Acorus gramineus</name>
    <name type="common">Dwarf sweet flag</name>
    <dbReference type="NCBI Taxonomy" id="55184"/>
    <lineage>
        <taxon>Eukaryota</taxon>
        <taxon>Viridiplantae</taxon>
        <taxon>Streptophyta</taxon>
        <taxon>Embryophyta</taxon>
        <taxon>Tracheophyta</taxon>
        <taxon>Spermatophyta</taxon>
        <taxon>Magnoliopsida</taxon>
        <taxon>Liliopsida</taxon>
        <taxon>Acoraceae</taxon>
        <taxon>Acorus</taxon>
    </lineage>
</organism>
<dbReference type="InterPro" id="IPR058922">
    <property type="entry name" value="WHD_DRP"/>
</dbReference>
<protein>
    <submittedName>
        <fullName evidence="5">Disease resistance protein RPP8</fullName>
    </submittedName>
</protein>
<accession>A0AAV9AZ74</accession>
<dbReference type="InterPro" id="IPR027417">
    <property type="entry name" value="P-loop_NTPase"/>
</dbReference>
<dbReference type="GO" id="GO:0009626">
    <property type="term" value="P:plant-type hypersensitive response"/>
    <property type="evidence" value="ECO:0007669"/>
    <property type="project" value="UniProtKB-ARBA"/>
</dbReference>
<dbReference type="InterPro" id="IPR036388">
    <property type="entry name" value="WH-like_DNA-bd_sf"/>
</dbReference>
<dbReference type="PANTHER" id="PTHR23155:SF1185">
    <property type="entry name" value="DISEASE RESISTANCE RPP8-LIKE PROTEIN 3-RELATED"/>
    <property type="match status" value="1"/>
</dbReference>
<keyword evidence="6" id="KW-1185">Reference proteome</keyword>
<dbReference type="Pfam" id="PF23598">
    <property type="entry name" value="LRR_14"/>
    <property type="match status" value="1"/>
</dbReference>
<feature type="domain" description="Disease resistance protein winged helix" evidence="3">
    <location>
        <begin position="69"/>
        <end position="147"/>
    </location>
</feature>
<evidence type="ECO:0000313" key="6">
    <source>
        <dbReference type="Proteomes" id="UP001179952"/>
    </source>
</evidence>
<reference evidence="5" key="2">
    <citation type="submission" date="2023-06" db="EMBL/GenBank/DDBJ databases">
        <authorList>
            <person name="Ma L."/>
            <person name="Liu K.-W."/>
            <person name="Li Z."/>
            <person name="Hsiao Y.-Y."/>
            <person name="Qi Y."/>
            <person name="Fu T."/>
            <person name="Tang G."/>
            <person name="Zhang D."/>
            <person name="Sun W.-H."/>
            <person name="Liu D.-K."/>
            <person name="Li Y."/>
            <person name="Chen G.-Z."/>
            <person name="Liu X.-D."/>
            <person name="Liao X.-Y."/>
            <person name="Jiang Y.-T."/>
            <person name="Yu X."/>
            <person name="Hao Y."/>
            <person name="Huang J."/>
            <person name="Zhao X.-W."/>
            <person name="Ke S."/>
            <person name="Chen Y.-Y."/>
            <person name="Wu W.-L."/>
            <person name="Hsu J.-L."/>
            <person name="Lin Y.-F."/>
            <person name="Huang M.-D."/>
            <person name="Li C.-Y."/>
            <person name="Huang L."/>
            <person name="Wang Z.-W."/>
            <person name="Zhao X."/>
            <person name="Zhong W.-Y."/>
            <person name="Peng D.-H."/>
            <person name="Ahmad S."/>
            <person name="Lan S."/>
            <person name="Zhang J.-S."/>
            <person name="Tsai W.-C."/>
            <person name="Van De Peer Y."/>
            <person name="Liu Z.-J."/>
        </authorList>
    </citation>
    <scope>NUCLEOTIDE SEQUENCE</scope>
    <source>
        <strain evidence="5">SCP</strain>
        <tissue evidence="5">Leaves</tissue>
    </source>
</reference>
<dbReference type="AlphaFoldDB" id="A0AAV9AZ74"/>
<evidence type="ECO:0000259" key="4">
    <source>
        <dbReference type="Pfam" id="PF23598"/>
    </source>
</evidence>
<keyword evidence="2" id="KW-0611">Plant defense</keyword>
<gene>
    <name evidence="5" type="ORF">QJS04_geneDACA013787</name>
</gene>
<dbReference type="GO" id="GO:0042742">
    <property type="term" value="P:defense response to bacterium"/>
    <property type="evidence" value="ECO:0007669"/>
    <property type="project" value="UniProtKB-ARBA"/>
</dbReference>
<dbReference type="InterPro" id="IPR042197">
    <property type="entry name" value="Apaf_helical"/>
</dbReference>
<dbReference type="InterPro" id="IPR044974">
    <property type="entry name" value="Disease_R_plants"/>
</dbReference>
<dbReference type="Gene3D" id="3.80.10.10">
    <property type="entry name" value="Ribonuclease Inhibitor"/>
    <property type="match status" value="1"/>
</dbReference>
<feature type="domain" description="Disease resistance R13L4/SHOC-2-like LRR" evidence="4">
    <location>
        <begin position="213"/>
        <end position="320"/>
    </location>
</feature>
<dbReference type="Gene3D" id="1.10.8.430">
    <property type="entry name" value="Helical domain of apoptotic protease-activating factors"/>
    <property type="match status" value="1"/>
</dbReference>
<evidence type="ECO:0000256" key="2">
    <source>
        <dbReference type="ARBA" id="ARBA00022821"/>
    </source>
</evidence>
<sequence length="509" mass="58403">MGKELVGKCKRLPLAIIILGGLLLLKSKNVLVWDNVLKTLDWRDRCEVLALSYHDMPSYLKPCFLYLGLFPEDAVIRSNKLKMLWIAEGFTELYKHDKMTAEEIAEFYLEELYQRSMIQVVSKKSYGGFRTCGIKSFRIHDLLKDLAIAEGIEFNFLTIHRGTLLLPTESNSSPKAPRRLAIQSPLQHNQTQFDSPKLRSLLCFYVGQEYQFRNLLPIVDRLKLLRVIDLNNVTLEQLPKQIGTLIFLRFLGLNNTGLKRLPESVGDLFNLLTLDVRTDGELRKLKVPPSVWKLKKLRHLYVDQYIAPQLIELPNIQILNGIPAGDWIANCLGTGLIPRKLPLKDLNRLFLLALVGRLERLPDVTGFPTQLMKLTLCASKLDQDPMPVLGQLQSLESLKLLKDSYTGDQMFCPPSSFPKLKFFMLREIPLSEWELEDRAMISLKRLFIYGCNNLTMLPEGLKHTDDFQELELVDMPSQFLNRVDENGGEDFHKIHRSILIIKVVAEEDS</sequence>
<dbReference type="Gene3D" id="1.10.10.10">
    <property type="entry name" value="Winged helix-like DNA-binding domain superfamily/Winged helix DNA-binding domain"/>
    <property type="match status" value="1"/>
</dbReference>
<dbReference type="FunFam" id="1.10.10.10:FF:000322">
    <property type="entry name" value="Probable disease resistance protein At1g63360"/>
    <property type="match status" value="1"/>
</dbReference>
<evidence type="ECO:0000256" key="1">
    <source>
        <dbReference type="ARBA" id="ARBA00022737"/>
    </source>
</evidence>
<evidence type="ECO:0000259" key="3">
    <source>
        <dbReference type="Pfam" id="PF23559"/>
    </source>
</evidence>
<proteinExistence type="predicted"/>